<dbReference type="SUPFAM" id="SSF52972">
    <property type="entry name" value="ITPase-like"/>
    <property type="match status" value="1"/>
</dbReference>
<dbReference type="GO" id="GO:0005737">
    <property type="term" value="C:cytoplasm"/>
    <property type="evidence" value="ECO:0007669"/>
    <property type="project" value="UniProtKB-SubCell"/>
</dbReference>
<feature type="site" description="Important for substrate specificity" evidence="4">
    <location>
        <position position="8"/>
    </location>
</feature>
<comment type="function">
    <text evidence="4">Nucleoside triphosphate pyrophosphatase that hydrolyzes dTTP and UTP. May have a dual role in cell division arrest and in preventing the incorporation of modified nucleotides into cellular nucleic acids.</text>
</comment>
<dbReference type="PANTHER" id="PTHR43213">
    <property type="entry name" value="BIFUNCTIONAL DTTP/UTP PYROPHOSPHATASE/METHYLTRANSFERASE PROTEIN-RELATED"/>
    <property type="match status" value="1"/>
</dbReference>
<dbReference type="eggNOG" id="COG0424">
    <property type="taxonomic scope" value="Bacteria"/>
</dbReference>
<organism evidence="5 6">
    <name type="scientific">Pseudohaliea rubra DSM 19751</name>
    <dbReference type="NCBI Taxonomy" id="1265313"/>
    <lineage>
        <taxon>Bacteria</taxon>
        <taxon>Pseudomonadati</taxon>
        <taxon>Pseudomonadota</taxon>
        <taxon>Gammaproteobacteria</taxon>
        <taxon>Cellvibrionales</taxon>
        <taxon>Halieaceae</taxon>
        <taxon>Pseudohaliea</taxon>
    </lineage>
</organism>
<reference evidence="5 6" key="1">
    <citation type="journal article" date="2014" name="Genome Announc.">
        <title>Genome Sequence of Gammaproteobacterial Pseudohaliea rubra Type Strain DSM 19751, Isolated from Coastal Seawater of the Mediterranean Sea.</title>
        <authorList>
            <person name="Spring S."/>
            <person name="Fiebig A."/>
            <person name="Riedel T."/>
            <person name="Goker M."/>
            <person name="Klenk H.P."/>
        </authorList>
    </citation>
    <scope>NUCLEOTIDE SEQUENCE [LARGE SCALE GENOMIC DNA]</scope>
    <source>
        <strain evidence="5 6">DSM 19751</strain>
    </source>
</reference>
<gene>
    <name evidence="5" type="ORF">HRUBRA_02163</name>
</gene>
<feature type="active site" description="Proton acceptor" evidence="4">
    <location>
        <position position="61"/>
    </location>
</feature>
<proteinExistence type="inferred from homology"/>
<name>A0A095VPB8_9GAMM</name>
<dbReference type="HAMAP" id="MF_00528">
    <property type="entry name" value="Maf"/>
    <property type="match status" value="1"/>
</dbReference>
<dbReference type="NCBIfam" id="TIGR00172">
    <property type="entry name" value="maf"/>
    <property type="match status" value="1"/>
</dbReference>
<dbReference type="InterPro" id="IPR029001">
    <property type="entry name" value="ITPase-like_fam"/>
</dbReference>
<dbReference type="Proteomes" id="UP000029640">
    <property type="component" value="Unassembled WGS sequence"/>
</dbReference>
<evidence type="ECO:0000256" key="1">
    <source>
        <dbReference type="ARBA" id="ARBA00001968"/>
    </source>
</evidence>
<comment type="cofactor">
    <cofactor evidence="1 4">
        <name>a divalent metal cation</name>
        <dbReference type="ChEBI" id="CHEBI:60240"/>
    </cofactor>
</comment>
<comment type="catalytic activity">
    <reaction evidence="4">
        <text>UTP + H2O = UMP + diphosphate + H(+)</text>
        <dbReference type="Rhea" id="RHEA:29395"/>
        <dbReference type="ChEBI" id="CHEBI:15377"/>
        <dbReference type="ChEBI" id="CHEBI:15378"/>
        <dbReference type="ChEBI" id="CHEBI:33019"/>
        <dbReference type="ChEBI" id="CHEBI:46398"/>
        <dbReference type="ChEBI" id="CHEBI:57865"/>
        <dbReference type="EC" id="3.6.1.9"/>
    </reaction>
</comment>
<feature type="site" description="Important for substrate specificity" evidence="4">
    <location>
        <position position="62"/>
    </location>
</feature>
<dbReference type="Pfam" id="PF02545">
    <property type="entry name" value="Maf"/>
    <property type="match status" value="1"/>
</dbReference>
<dbReference type="GO" id="GO:0009117">
    <property type="term" value="P:nucleotide metabolic process"/>
    <property type="evidence" value="ECO:0007669"/>
    <property type="project" value="UniProtKB-KW"/>
</dbReference>
<keyword evidence="2 4" id="KW-0378">Hydrolase</keyword>
<dbReference type="PIRSF" id="PIRSF006305">
    <property type="entry name" value="Maf"/>
    <property type="match status" value="1"/>
</dbReference>
<dbReference type="EMBL" id="AUVB01000062">
    <property type="protein sequence ID" value="KGE03215.1"/>
    <property type="molecule type" value="Genomic_DNA"/>
</dbReference>
<dbReference type="STRING" id="1265313.HRUBRA_02163"/>
<dbReference type="GO" id="GO:0036221">
    <property type="term" value="F:UTP diphosphatase activity"/>
    <property type="evidence" value="ECO:0007669"/>
    <property type="project" value="RHEA"/>
</dbReference>
<evidence type="ECO:0000256" key="3">
    <source>
        <dbReference type="ARBA" id="ARBA00023080"/>
    </source>
</evidence>
<dbReference type="HOGENOM" id="CLU_040416_2_1_6"/>
<evidence type="ECO:0000313" key="6">
    <source>
        <dbReference type="Proteomes" id="UP000029640"/>
    </source>
</evidence>
<evidence type="ECO:0000313" key="5">
    <source>
        <dbReference type="EMBL" id="KGE03215.1"/>
    </source>
</evidence>
<evidence type="ECO:0000256" key="4">
    <source>
        <dbReference type="HAMAP-Rule" id="MF_00528"/>
    </source>
</evidence>
<comment type="caution">
    <text evidence="5">The sequence shown here is derived from an EMBL/GenBank/DDBJ whole genome shotgun (WGS) entry which is preliminary data.</text>
</comment>
<dbReference type="PANTHER" id="PTHR43213:SF5">
    <property type="entry name" value="BIFUNCTIONAL DTTP_UTP PYROPHOSPHATASE_METHYLTRANSFERASE PROTEIN-RELATED"/>
    <property type="match status" value="1"/>
</dbReference>
<dbReference type="EC" id="3.6.1.9" evidence="4"/>
<dbReference type="CDD" id="cd00555">
    <property type="entry name" value="Maf"/>
    <property type="match status" value="1"/>
</dbReference>
<keyword evidence="6" id="KW-1185">Reference proteome</keyword>
<comment type="catalytic activity">
    <reaction evidence="4">
        <text>dTTP + H2O = dTMP + diphosphate + H(+)</text>
        <dbReference type="Rhea" id="RHEA:28534"/>
        <dbReference type="ChEBI" id="CHEBI:15377"/>
        <dbReference type="ChEBI" id="CHEBI:15378"/>
        <dbReference type="ChEBI" id="CHEBI:33019"/>
        <dbReference type="ChEBI" id="CHEBI:37568"/>
        <dbReference type="ChEBI" id="CHEBI:63528"/>
        <dbReference type="EC" id="3.6.1.9"/>
    </reaction>
</comment>
<comment type="caution">
    <text evidence="4">Lacks conserved residue(s) required for the propagation of feature annotation.</text>
</comment>
<protein>
    <recommendedName>
        <fullName evidence="4">dTTP/UTP pyrophosphatase</fullName>
        <shortName evidence="4">dTTPase/UTPase</shortName>
        <ecNumber evidence="4">3.6.1.9</ecNumber>
    </recommendedName>
    <alternativeName>
        <fullName evidence="4">Nucleoside triphosphate pyrophosphatase</fullName>
    </alternativeName>
    <alternativeName>
        <fullName evidence="4">Nucleotide pyrophosphatase</fullName>
        <shortName evidence="4">Nucleotide PPase</shortName>
    </alternativeName>
</protein>
<keyword evidence="3 4" id="KW-0546">Nucleotide metabolism</keyword>
<sequence>MLASQSPRRRELLALLGLPFRVQPAAVDETPLPGEAPAAYVARTAAAKARAIDGPAVLAADTAVVLEDTILGKPRDRDDGQAMLRRLSGREHSVLTAVVLCRGGQTWAVTVRTAVTFDRLDDARIHAYLATEEPWDKAGGYGIQGRAGAFVRSLTGSYSNVVGLPLVETRELLLTAGLLAGPDAGTAS</sequence>
<keyword evidence="4" id="KW-0963">Cytoplasm</keyword>
<dbReference type="PATRIC" id="fig|1265313.6.peg.2133"/>
<accession>A0A095VPB8</accession>
<dbReference type="GO" id="GO:0036218">
    <property type="term" value="F:dTTP diphosphatase activity"/>
    <property type="evidence" value="ECO:0007669"/>
    <property type="project" value="RHEA"/>
</dbReference>
<dbReference type="Gene3D" id="3.90.950.10">
    <property type="match status" value="1"/>
</dbReference>
<comment type="subcellular location">
    <subcellularLocation>
        <location evidence="4">Cytoplasm</location>
    </subcellularLocation>
</comment>
<dbReference type="InterPro" id="IPR003697">
    <property type="entry name" value="Maf-like"/>
</dbReference>
<feature type="site" description="Important for substrate specificity" evidence="4">
    <location>
        <position position="144"/>
    </location>
</feature>
<dbReference type="AlphaFoldDB" id="A0A095VPB8"/>
<evidence type="ECO:0000256" key="2">
    <source>
        <dbReference type="ARBA" id="ARBA00022801"/>
    </source>
</evidence>
<comment type="similarity">
    <text evidence="4">Belongs to the Maf family. YhdE subfamily.</text>
</comment>